<dbReference type="AlphaFoldDB" id="A0A7X1KDH2"/>
<dbReference type="InterPro" id="IPR036388">
    <property type="entry name" value="WH-like_DNA-bd_sf"/>
</dbReference>
<gene>
    <name evidence="7" type="ORF">H7F49_16640</name>
</gene>
<feature type="domain" description="RNA polymerase sigma factor 70 region 4 type 2" evidence="6">
    <location>
        <begin position="105"/>
        <end position="156"/>
    </location>
</feature>
<comment type="similarity">
    <text evidence="1">Belongs to the sigma-70 factor family. ECF subfamily.</text>
</comment>
<dbReference type="PANTHER" id="PTHR43133:SF45">
    <property type="entry name" value="RNA POLYMERASE ECF-TYPE SIGMA FACTOR"/>
    <property type="match status" value="1"/>
</dbReference>
<keyword evidence="2" id="KW-0805">Transcription regulation</keyword>
<dbReference type="Pfam" id="PF08281">
    <property type="entry name" value="Sigma70_r4_2"/>
    <property type="match status" value="1"/>
</dbReference>
<evidence type="ECO:0000313" key="8">
    <source>
        <dbReference type="Proteomes" id="UP000520156"/>
    </source>
</evidence>
<organism evidence="7 8">
    <name type="scientific">Novosphingobium aerophilum</name>
    <dbReference type="NCBI Taxonomy" id="2839843"/>
    <lineage>
        <taxon>Bacteria</taxon>
        <taxon>Pseudomonadati</taxon>
        <taxon>Pseudomonadota</taxon>
        <taxon>Alphaproteobacteria</taxon>
        <taxon>Sphingomonadales</taxon>
        <taxon>Sphingomonadaceae</taxon>
        <taxon>Novosphingobium</taxon>
    </lineage>
</organism>
<evidence type="ECO:0000259" key="5">
    <source>
        <dbReference type="Pfam" id="PF04542"/>
    </source>
</evidence>
<dbReference type="PANTHER" id="PTHR43133">
    <property type="entry name" value="RNA POLYMERASE ECF-TYPE SIGMA FACTO"/>
    <property type="match status" value="1"/>
</dbReference>
<evidence type="ECO:0000256" key="3">
    <source>
        <dbReference type="ARBA" id="ARBA00023082"/>
    </source>
</evidence>
<dbReference type="EMBL" id="JACLAU010000043">
    <property type="protein sequence ID" value="MBC2653316.1"/>
    <property type="molecule type" value="Genomic_DNA"/>
</dbReference>
<dbReference type="GO" id="GO:0003677">
    <property type="term" value="F:DNA binding"/>
    <property type="evidence" value="ECO:0007669"/>
    <property type="project" value="InterPro"/>
</dbReference>
<dbReference type="GO" id="GO:0006352">
    <property type="term" value="P:DNA-templated transcription initiation"/>
    <property type="evidence" value="ECO:0007669"/>
    <property type="project" value="InterPro"/>
</dbReference>
<dbReference type="Proteomes" id="UP000520156">
    <property type="component" value="Unassembled WGS sequence"/>
</dbReference>
<keyword evidence="8" id="KW-1185">Reference proteome</keyword>
<reference evidence="7 8" key="1">
    <citation type="submission" date="2020-08" db="EMBL/GenBank/DDBJ databases">
        <title>The genome sequence of Novosphingobium flavum 4Y4.</title>
        <authorList>
            <person name="Liu Y."/>
        </authorList>
    </citation>
    <scope>NUCLEOTIDE SEQUENCE [LARGE SCALE GENOMIC DNA]</scope>
    <source>
        <strain evidence="7 8">4Y4</strain>
    </source>
</reference>
<dbReference type="NCBIfam" id="TIGR02937">
    <property type="entry name" value="sigma70-ECF"/>
    <property type="match status" value="1"/>
</dbReference>
<dbReference type="RefSeq" id="WP_185684697.1">
    <property type="nucleotide sequence ID" value="NZ_JACLAU010000043.1"/>
</dbReference>
<dbReference type="InterPro" id="IPR013325">
    <property type="entry name" value="RNA_pol_sigma_r2"/>
</dbReference>
<evidence type="ECO:0000313" key="7">
    <source>
        <dbReference type="EMBL" id="MBC2653316.1"/>
    </source>
</evidence>
<dbReference type="Gene3D" id="1.10.1740.10">
    <property type="match status" value="1"/>
</dbReference>
<evidence type="ECO:0000256" key="1">
    <source>
        <dbReference type="ARBA" id="ARBA00010641"/>
    </source>
</evidence>
<dbReference type="InterPro" id="IPR014284">
    <property type="entry name" value="RNA_pol_sigma-70_dom"/>
</dbReference>
<protein>
    <submittedName>
        <fullName evidence="7">Sigma-70 family RNA polymerase sigma factor</fullName>
    </submittedName>
</protein>
<evidence type="ECO:0000259" key="6">
    <source>
        <dbReference type="Pfam" id="PF08281"/>
    </source>
</evidence>
<dbReference type="Pfam" id="PF04542">
    <property type="entry name" value="Sigma70_r2"/>
    <property type="match status" value="1"/>
</dbReference>
<dbReference type="InterPro" id="IPR039425">
    <property type="entry name" value="RNA_pol_sigma-70-like"/>
</dbReference>
<dbReference type="InterPro" id="IPR013249">
    <property type="entry name" value="RNA_pol_sigma70_r4_t2"/>
</dbReference>
<comment type="caution">
    <text evidence="7">The sequence shown here is derived from an EMBL/GenBank/DDBJ whole genome shotgun (WGS) entry which is preliminary data.</text>
</comment>
<feature type="domain" description="RNA polymerase sigma-70 region 2" evidence="5">
    <location>
        <begin position="13"/>
        <end position="76"/>
    </location>
</feature>
<dbReference type="SUPFAM" id="SSF88659">
    <property type="entry name" value="Sigma3 and sigma4 domains of RNA polymerase sigma factors"/>
    <property type="match status" value="1"/>
</dbReference>
<sequence>MREGLFDQALDGHGGLIARIVSAHERDPALREDLRQDVALALWRALPGWREECGLRTFVARVAHNVCVSHQRRAVREPPRGELSPQLDAATELPDAVAIDNDLRRRLSAAVADLPAALREVAVLGLEGFTNQEIVDTLGLSSGTVATRLSRAKAMLRERMGQAS</sequence>
<keyword evidence="4" id="KW-0804">Transcription</keyword>
<evidence type="ECO:0000256" key="4">
    <source>
        <dbReference type="ARBA" id="ARBA00023163"/>
    </source>
</evidence>
<keyword evidence="3" id="KW-0731">Sigma factor</keyword>
<proteinExistence type="inferred from homology"/>
<name>A0A7X1KDH2_9SPHN</name>
<evidence type="ECO:0000256" key="2">
    <source>
        <dbReference type="ARBA" id="ARBA00023015"/>
    </source>
</evidence>
<dbReference type="InterPro" id="IPR007627">
    <property type="entry name" value="RNA_pol_sigma70_r2"/>
</dbReference>
<dbReference type="InterPro" id="IPR013324">
    <property type="entry name" value="RNA_pol_sigma_r3/r4-like"/>
</dbReference>
<dbReference type="Gene3D" id="1.10.10.10">
    <property type="entry name" value="Winged helix-like DNA-binding domain superfamily/Winged helix DNA-binding domain"/>
    <property type="match status" value="1"/>
</dbReference>
<accession>A0A7X1KDH2</accession>
<dbReference type="GO" id="GO:0016987">
    <property type="term" value="F:sigma factor activity"/>
    <property type="evidence" value="ECO:0007669"/>
    <property type="project" value="UniProtKB-KW"/>
</dbReference>
<dbReference type="SUPFAM" id="SSF88946">
    <property type="entry name" value="Sigma2 domain of RNA polymerase sigma factors"/>
    <property type="match status" value="1"/>
</dbReference>